<keyword evidence="9" id="KW-0378">Hydrolase</keyword>
<comment type="similarity">
    <text evidence="3">Belongs to the peptidase M20A family.</text>
</comment>
<evidence type="ECO:0000256" key="9">
    <source>
        <dbReference type="ARBA" id="ARBA00022801"/>
    </source>
</evidence>
<dbReference type="GO" id="GO:0000328">
    <property type="term" value="C:fungal-type vacuole lumen"/>
    <property type="evidence" value="ECO:0007669"/>
    <property type="project" value="TreeGrafter"/>
</dbReference>
<evidence type="ECO:0000256" key="3">
    <source>
        <dbReference type="ARBA" id="ARBA00006247"/>
    </source>
</evidence>
<feature type="active site" description="Proton acceptor" evidence="15">
    <location>
        <position position="234"/>
    </location>
</feature>
<evidence type="ECO:0000256" key="15">
    <source>
        <dbReference type="PIRSR" id="PIRSR037217-1"/>
    </source>
</evidence>
<reference evidence="19" key="1">
    <citation type="submission" date="2016-03" db="EMBL/GenBank/DDBJ databases">
        <authorList>
            <person name="Devillers Hugo."/>
        </authorList>
    </citation>
    <scope>NUCLEOTIDE SEQUENCE [LARGE SCALE GENOMIC DNA]</scope>
</reference>
<proteinExistence type="inferred from homology"/>
<evidence type="ECO:0000256" key="12">
    <source>
        <dbReference type="ARBA" id="ARBA00022989"/>
    </source>
</evidence>
<dbReference type="Gene3D" id="1.10.150.900">
    <property type="match status" value="1"/>
</dbReference>
<dbReference type="GO" id="GO:0051603">
    <property type="term" value="P:proteolysis involved in protein catabolic process"/>
    <property type="evidence" value="ECO:0007669"/>
    <property type="project" value="TreeGrafter"/>
</dbReference>
<evidence type="ECO:0000256" key="10">
    <source>
        <dbReference type="ARBA" id="ARBA00022833"/>
    </source>
</evidence>
<keyword evidence="5" id="KW-0121">Carboxypeptidase</keyword>
<dbReference type="InterPro" id="IPR017141">
    <property type="entry name" value="Pept_M20_carboxypep"/>
</dbReference>
<dbReference type="PIRSF" id="PIRSF037217">
    <property type="entry name" value="Carboxypeptidase_S"/>
    <property type="match status" value="1"/>
</dbReference>
<evidence type="ECO:0000256" key="6">
    <source>
        <dbReference type="ARBA" id="ARBA00022670"/>
    </source>
</evidence>
<dbReference type="GO" id="GO:0046872">
    <property type="term" value="F:metal ion binding"/>
    <property type="evidence" value="ECO:0007669"/>
    <property type="project" value="UniProtKB-KW"/>
</dbReference>
<dbReference type="GO" id="GO:0016020">
    <property type="term" value="C:membrane"/>
    <property type="evidence" value="ECO:0007669"/>
    <property type="project" value="UniProtKB-SubCell"/>
</dbReference>
<dbReference type="Gene3D" id="3.30.70.360">
    <property type="match status" value="1"/>
</dbReference>
<dbReference type="PANTHER" id="PTHR45962">
    <property type="entry name" value="N-FATTY-ACYL-AMINO ACID SYNTHASE/HYDROLASE PM20D1"/>
    <property type="match status" value="1"/>
</dbReference>
<evidence type="ECO:0000313" key="18">
    <source>
        <dbReference type="EMBL" id="SCU99587.1"/>
    </source>
</evidence>
<evidence type="ECO:0000256" key="4">
    <source>
        <dbReference type="ARBA" id="ARBA00022499"/>
    </source>
</evidence>
<dbReference type="Proteomes" id="UP000191144">
    <property type="component" value="Chromosome G"/>
</dbReference>
<keyword evidence="10 16" id="KW-0862">Zinc</keyword>
<dbReference type="PANTHER" id="PTHR45962:SF1">
    <property type="entry name" value="N-FATTY-ACYL-AMINO ACID SYNTHASE_HYDROLASE PM20D1"/>
    <property type="match status" value="1"/>
</dbReference>
<evidence type="ECO:0000256" key="5">
    <source>
        <dbReference type="ARBA" id="ARBA00022645"/>
    </source>
</evidence>
<keyword evidence="13" id="KW-0472">Membrane</keyword>
<dbReference type="InterPro" id="IPR001261">
    <property type="entry name" value="ArgE/DapE_CS"/>
</dbReference>
<dbReference type="EMBL" id="LT598484">
    <property type="protein sequence ID" value="SCU99587.1"/>
    <property type="molecule type" value="Genomic_DNA"/>
</dbReference>
<dbReference type="PROSITE" id="PS00759">
    <property type="entry name" value="ARGE_DAPE_CPG2_2"/>
    <property type="match status" value="1"/>
</dbReference>
<evidence type="ECO:0000256" key="8">
    <source>
        <dbReference type="ARBA" id="ARBA00022723"/>
    </source>
</evidence>
<sequence length="573" mass="64191">MSAEHDGLLGLRRKPSSSTSSSLKRTVLLGMSLALGSMAWYSRNSQVTVFKTQETSGCQKIEALAPDFDKSIDLIFRDPQFRQESQKKFSGALQIPTEIQDSNPQPGDDLDYYTEFFKLHSYLFETFPLVHKHLKLEKVNHVGLLYTWQGSDESLKPMMLTAHQDVVPVNRQTVKDWTYPPFSGHYDNETDYVWGRGAADCKNLLIGELEAVEQLLKDGFEPKRSVLIALGFDEESSGILGAQTLSEFLYERYGDNGIYSIVDEGNGVTPLGNNLYVAAPITGEKGYLDVEIIIHGVGGHSSVPPDHTTIGIAGILIKMLESNPFTPTFTTKNPFYGFLTCAAEHDKKLPGEAKKAILEAPFDSKQREKMLEFVSADRSLRDLLRTSQAITLIQGGVKANALPEVTSFLINHRIDVTSSVDETIERDLNHVKKIAEQFNYGVVVAGKEIIAPTELGYIELKPEKALEPAPLSPVTNSQVWDLFAGTIQNVFENGHFKGQSDVEFYVTQSLISGNTDTRYYWRLTENIYRFMAMIVDKDMMRTIHSVDEHMPMTSHLSTIAFVYEYIVNVNEKA</sequence>
<keyword evidence="19" id="KW-1185">Reference proteome</keyword>
<dbReference type="Pfam" id="PF07687">
    <property type="entry name" value="M20_dimer"/>
    <property type="match status" value="1"/>
</dbReference>
<dbReference type="Pfam" id="PF01546">
    <property type="entry name" value="Peptidase_M20"/>
    <property type="match status" value="1"/>
</dbReference>
<accession>A0A1G4K6V4</accession>
<dbReference type="GO" id="GO:0004181">
    <property type="term" value="F:metallocarboxypeptidase activity"/>
    <property type="evidence" value="ECO:0007669"/>
    <property type="project" value="InterPro"/>
</dbReference>
<keyword evidence="7" id="KW-0812">Transmembrane</keyword>
<dbReference type="FunFam" id="3.40.630.10:FF:000098">
    <property type="entry name" value="Gly-Xaa carboxypeptidase"/>
    <property type="match status" value="1"/>
</dbReference>
<dbReference type="CDD" id="cd05674">
    <property type="entry name" value="M20_yscS"/>
    <property type="match status" value="1"/>
</dbReference>
<keyword evidence="11" id="KW-0832">Ubl conjugation</keyword>
<dbReference type="OrthoDB" id="3064516at2759"/>
<dbReference type="InterPro" id="IPR011650">
    <property type="entry name" value="Peptidase_M20_dimer"/>
</dbReference>
<keyword evidence="8 16" id="KW-0479">Metal-binding</keyword>
<dbReference type="InterPro" id="IPR036264">
    <property type="entry name" value="Bact_exopeptidase_dim_dom"/>
</dbReference>
<feature type="domain" description="Peptidase M20 dimerisation" evidence="17">
    <location>
        <begin position="282"/>
        <end position="436"/>
    </location>
</feature>
<protein>
    <submittedName>
        <fullName evidence="18">LAME_0G04016g1_1</fullName>
    </submittedName>
</protein>
<evidence type="ECO:0000256" key="7">
    <source>
        <dbReference type="ARBA" id="ARBA00022692"/>
    </source>
</evidence>
<feature type="binding site" evidence="16">
    <location>
        <position position="200"/>
    </location>
    <ligand>
        <name>Zn(2+)</name>
        <dbReference type="ChEBI" id="CHEBI:29105"/>
        <label>1</label>
    </ligand>
</feature>
<keyword evidence="12" id="KW-1133">Transmembrane helix</keyword>
<feature type="active site" evidence="15">
    <location>
        <position position="165"/>
    </location>
</feature>
<keyword evidence="6" id="KW-0645">Protease</keyword>
<evidence type="ECO:0000256" key="16">
    <source>
        <dbReference type="PIRSR" id="PIRSR037217-2"/>
    </source>
</evidence>
<evidence type="ECO:0000256" key="2">
    <source>
        <dbReference type="ARBA" id="ARBA00004167"/>
    </source>
</evidence>
<dbReference type="SUPFAM" id="SSF55031">
    <property type="entry name" value="Bacterial exopeptidase dimerisation domain"/>
    <property type="match status" value="1"/>
</dbReference>
<evidence type="ECO:0000313" key="19">
    <source>
        <dbReference type="Proteomes" id="UP000191144"/>
    </source>
</evidence>
<dbReference type="Gene3D" id="3.40.630.10">
    <property type="entry name" value="Zn peptidases"/>
    <property type="match status" value="1"/>
</dbReference>
<keyword evidence="14" id="KW-0325">Glycoprotein</keyword>
<organism evidence="18 19">
    <name type="scientific">Lachancea meyersii CBS 8951</name>
    <dbReference type="NCBI Taxonomy" id="1266667"/>
    <lineage>
        <taxon>Eukaryota</taxon>
        <taxon>Fungi</taxon>
        <taxon>Dikarya</taxon>
        <taxon>Ascomycota</taxon>
        <taxon>Saccharomycotina</taxon>
        <taxon>Saccharomycetes</taxon>
        <taxon>Saccharomycetales</taxon>
        <taxon>Saccharomycetaceae</taxon>
        <taxon>Lachancea</taxon>
    </lineage>
</organism>
<evidence type="ECO:0000256" key="13">
    <source>
        <dbReference type="ARBA" id="ARBA00023136"/>
    </source>
</evidence>
<keyword evidence="4" id="KW-1017">Isopeptide bond</keyword>
<name>A0A1G4K6V4_9SACH</name>
<gene>
    <name evidence="18" type="ORF">LAME_0G04016G</name>
</gene>
<comment type="subcellular location">
    <subcellularLocation>
        <location evidence="2">Membrane</location>
        <topology evidence="2">Single-pass membrane protein</topology>
    </subcellularLocation>
</comment>
<dbReference type="InterPro" id="IPR047177">
    <property type="entry name" value="Pept_M20A"/>
</dbReference>
<feature type="binding site" evidence="16">
    <location>
        <position position="544"/>
    </location>
    <ligand>
        <name>Zn(2+)</name>
        <dbReference type="ChEBI" id="CHEBI:29105"/>
        <label>1</label>
    </ligand>
</feature>
<evidence type="ECO:0000256" key="11">
    <source>
        <dbReference type="ARBA" id="ARBA00022843"/>
    </source>
</evidence>
<evidence type="ECO:0000256" key="1">
    <source>
        <dbReference type="ARBA" id="ARBA00001947"/>
    </source>
</evidence>
<dbReference type="AlphaFoldDB" id="A0A1G4K6V4"/>
<feature type="binding site" evidence="16">
    <location>
        <position position="163"/>
    </location>
    <ligand>
        <name>Zn(2+)</name>
        <dbReference type="ChEBI" id="CHEBI:29105"/>
        <label>2</label>
    </ligand>
</feature>
<dbReference type="InterPro" id="IPR002933">
    <property type="entry name" value="Peptidase_M20"/>
</dbReference>
<dbReference type="SUPFAM" id="SSF53187">
    <property type="entry name" value="Zn-dependent exopeptidases"/>
    <property type="match status" value="1"/>
</dbReference>
<feature type="binding site" evidence="16">
    <location>
        <position position="200"/>
    </location>
    <ligand>
        <name>Zn(2+)</name>
        <dbReference type="ChEBI" id="CHEBI:29105"/>
        <label>2</label>
    </ligand>
</feature>
<comment type="cofactor">
    <cofactor evidence="1">
        <name>Zn(2+)</name>
        <dbReference type="ChEBI" id="CHEBI:29105"/>
    </cofactor>
</comment>
<evidence type="ECO:0000259" key="17">
    <source>
        <dbReference type="Pfam" id="PF07687"/>
    </source>
</evidence>
<evidence type="ECO:0000256" key="14">
    <source>
        <dbReference type="ARBA" id="ARBA00023180"/>
    </source>
</evidence>
<feature type="binding site" evidence="16">
    <location>
        <position position="235"/>
    </location>
    <ligand>
        <name>Zn(2+)</name>
        <dbReference type="ChEBI" id="CHEBI:29105"/>
        <label>1</label>
    </ligand>
</feature>
<feature type="binding site" evidence="16">
    <location>
        <position position="263"/>
    </location>
    <ligand>
        <name>Zn(2+)</name>
        <dbReference type="ChEBI" id="CHEBI:29105"/>
        <label>2</label>
    </ligand>
</feature>